<dbReference type="PRINTS" id="PR01092">
    <property type="entry name" value="SULFNYLUREAR"/>
</dbReference>
<keyword evidence="3" id="KW-0813">Transport</keyword>
<dbReference type="SUPFAM" id="SSF52540">
    <property type="entry name" value="P-loop containing nucleoside triphosphate hydrolases"/>
    <property type="match status" value="2"/>
</dbReference>
<keyword evidence="9 12" id="KW-0472">Membrane</keyword>
<dbReference type="SMART" id="SM00382">
    <property type="entry name" value="AAA"/>
    <property type="match status" value="2"/>
</dbReference>
<comment type="similarity">
    <text evidence="2">Belongs to the ABC transporter superfamily. ABCC family. Conjugate transporter (TC 3.A.1.208) subfamily.</text>
</comment>
<feature type="transmembrane region" description="Helical" evidence="12">
    <location>
        <begin position="452"/>
        <end position="476"/>
    </location>
</feature>
<feature type="transmembrane region" description="Helical" evidence="12">
    <location>
        <begin position="535"/>
        <end position="562"/>
    </location>
</feature>
<feature type="transmembrane region" description="Helical" evidence="12">
    <location>
        <begin position="1152"/>
        <end position="1174"/>
    </location>
</feature>
<dbReference type="InterPro" id="IPR003439">
    <property type="entry name" value="ABC_transporter-like_ATP-bd"/>
</dbReference>
<dbReference type="CDD" id="cd18602">
    <property type="entry name" value="ABC_6TM_SUR1_D2_like"/>
    <property type="match status" value="1"/>
</dbReference>
<feature type="transmembrane region" description="Helical" evidence="12">
    <location>
        <begin position="166"/>
        <end position="189"/>
    </location>
</feature>
<comment type="subcellular location">
    <subcellularLocation>
        <location evidence="1">Membrane</location>
    </subcellularLocation>
</comment>
<dbReference type="PROSITE" id="PS50893">
    <property type="entry name" value="ABC_TRANSPORTER_2"/>
    <property type="match status" value="2"/>
</dbReference>
<dbReference type="Pfam" id="PF00664">
    <property type="entry name" value="ABC_membrane"/>
    <property type="match status" value="2"/>
</dbReference>
<keyword evidence="10" id="KW-0675">Receptor</keyword>
<name>S4RUP1_PETMA</name>
<dbReference type="FunFam" id="3.40.50.300:FF:003233">
    <property type="entry name" value="ATP-binding cassette sub-family C member 8"/>
    <property type="match status" value="1"/>
</dbReference>
<dbReference type="GO" id="GO:0140359">
    <property type="term" value="F:ABC-type transporter activity"/>
    <property type="evidence" value="ECO:0007669"/>
    <property type="project" value="InterPro"/>
</dbReference>
<dbReference type="STRING" id="7757.ENSPMAP00000008931"/>
<evidence type="ECO:0000256" key="4">
    <source>
        <dbReference type="ARBA" id="ARBA00022692"/>
    </source>
</evidence>
<dbReference type="Pfam" id="PF00005">
    <property type="entry name" value="ABC_tran"/>
    <property type="match status" value="2"/>
</dbReference>
<evidence type="ECO:0000256" key="10">
    <source>
        <dbReference type="ARBA" id="ARBA00023170"/>
    </source>
</evidence>
<evidence type="ECO:0000313" key="16">
    <source>
        <dbReference type="Ensembl" id="ENSPMAP00000008931.1"/>
    </source>
</evidence>
<sequence>MPLSFCGSDNSSAYSVDKGVLKNACFVDALNLVPHVFLLFITCPILFIGWGSQSSKVQIHHSTWLHFPGHSLRWVLTFTLFFVGFCEIAEGMVSDSFLPTSHLHLYMPPMMGFIAGLASIVYYHNIETSNFPKLLLALLGYWLLAFTMKLLKLVQFCQHGVGPSELRFCITALLVLIYALFLCLEVNIIRLRRYIFFRKPLKVNPPDDLLDLGVRFMHPFVNLLSQATYWWLSNLISLAQTRLIDLEDIGKLPIGMRALSNYILLQKSFQEHKRECEARQEVVPSLWRSVFRTFGRPIIVSSVLRYMADLLAFTGPLCIYGIVHHLNNDEQQLKPQVRALGVYFISSREFLANAYVLSVLLFFSLVLQRTLLQASYYKAIETGIKFRAAVQTMIYDKILHLSTSSVSRGKMTSRYISNVVTVDSNQLMWFLFLCPNLWALPVQIIVGVSLLYSLLGVSALIGAAVIALLAPLQYCIATKLARAQKLTLEHSSSRIKQTSELVHGIKLLKLYAWEQVFCSTVEETRSKELRSLSTFAIYTALSTFMNAAIPITAVMATFVTYVHLSSPDITLSPAVAFASLALFHILVTPLFLLSTVVRFAVKALISMQKLTEFLATSEIGDEPNTLDVEPRPKKSSNADVVQMMAVNRKQPQKPVWDDFEPPQDWRQFEFTDGSEDFAIKVTGGVFTWASSEPSLLTDINICIPHGQLTMVVGQIGCGKSSLLSATLGEMHLVSGSVYWNSSPRQQSVNTKNNRQERRASTFCRRRGSVAYAAQKPWILNSNVQENITFGSPFNEERYKAVINTCSLQPDIDILPQGDRTQIGEKGINLSAGQRQRISVARALYQHTNVVFLDDPFTALDIHLSDHLMHSGILGLLHNDTRTVVLVTHKLQYLTHADWIIAMKDGTVQREGTLKDIQTSDPELYEMWKELMNKQDEELQKETIIESRTALERKNLRRAMYSKEVLVKTSFEDEENGINSEHFDSMSHLLPGLPLGEWRSYLAASGWPLLLLIVLSQLCKHVSMAAPDFWLAMWTSRALNVTAQNHNCTSSSVCLCLQSLLASIFAVLCCLAVVMCLISSLAVEWVGLKAARGLHKRLLGRIVRAPLRFFDTTPLGSILNRFSADLHMIDQLIPSSTESLVRSSLFSLSAVSVIAYVTPIFLVALVPLALVHYFIQKHFRIASKDLQELDENTKLPLLLHIMETVDGIATIRAFRHESQFRQRIFELIDANNVPFLFLSAANRWLEVRMDYIGASIVLATAMASITRSFYSGLDSGLVGLGLTYALLVSIYLNWVVRNLADIEVQLQAIKRVNNLMKVEIEDDERSPELHAVPEDWPHRGEIKINRLSARYDASLKPALKNLSSVIQPGQKVGICGRTGSGKSSLSLALFRMLDIFDGSITIDDVDISKIPLSLLRSRLSIILQDPVLFSGSIRFNLDPEARSTDSMLWDALEIAQLKCVVKALPGGLDATVREGGENFSLGQRQLFCLARAFVRQTAILIMDEATAALDMATEKILQKVVMTAFADRTVVMIAHRVANILDADVVLVLNQGLLEENDSPANLLANPDTIFSSLVKSNK</sequence>
<dbReference type="GO" id="GO:0005886">
    <property type="term" value="C:plasma membrane"/>
    <property type="evidence" value="ECO:0007669"/>
    <property type="project" value="UniProtKB-ARBA"/>
</dbReference>
<dbReference type="InterPro" id="IPR050173">
    <property type="entry name" value="ABC_transporter_C-like"/>
</dbReference>
<keyword evidence="11" id="KW-0325">Glycoprotein</keyword>
<feature type="domain" description="ABC transmembrane type-1" evidence="14">
    <location>
        <begin position="308"/>
        <end position="602"/>
    </location>
</feature>
<evidence type="ECO:0000256" key="11">
    <source>
        <dbReference type="ARBA" id="ARBA00023180"/>
    </source>
</evidence>
<evidence type="ECO:0000256" key="7">
    <source>
        <dbReference type="ARBA" id="ARBA00022840"/>
    </source>
</evidence>
<feature type="transmembrane region" description="Helical" evidence="12">
    <location>
        <begin position="303"/>
        <end position="323"/>
    </location>
</feature>
<dbReference type="InterPro" id="IPR003593">
    <property type="entry name" value="AAA+_ATPase"/>
</dbReference>
<dbReference type="GO" id="GO:0032991">
    <property type="term" value="C:protein-containing complex"/>
    <property type="evidence" value="ECO:0007669"/>
    <property type="project" value="UniProtKB-ARBA"/>
</dbReference>
<dbReference type="Gene3D" id="1.20.1560.10">
    <property type="entry name" value="ABC transporter type 1, transmembrane domain"/>
    <property type="match status" value="2"/>
</dbReference>
<keyword evidence="7" id="KW-0067">ATP-binding</keyword>
<dbReference type="FunFam" id="3.40.50.300:FF:000197">
    <property type="entry name" value="ATP-binding cassette, sub-family C (CFTR/MRP), member 9"/>
    <property type="match status" value="1"/>
</dbReference>
<dbReference type="SUPFAM" id="SSF90123">
    <property type="entry name" value="ABC transporter transmembrane region"/>
    <property type="match status" value="2"/>
</dbReference>
<dbReference type="EMBL" id="KM232935">
    <property type="protein sequence ID" value="AKC42150.1"/>
    <property type="molecule type" value="mRNA"/>
</dbReference>
<dbReference type="GO" id="GO:0005524">
    <property type="term" value="F:ATP binding"/>
    <property type="evidence" value="ECO:0007669"/>
    <property type="project" value="UniProtKB-KW"/>
</dbReference>
<feature type="transmembrane region" description="Helical" evidence="12">
    <location>
        <begin position="574"/>
        <end position="601"/>
    </location>
</feature>
<dbReference type="GeneTree" id="ENSGT00940000156626"/>
<keyword evidence="6" id="KW-0547">Nucleotide-binding</keyword>
<feature type="transmembrane region" description="Helical" evidence="12">
    <location>
        <begin position="1059"/>
        <end position="1082"/>
    </location>
</feature>
<dbReference type="FunFam" id="1.20.1560.10:FF:000005">
    <property type="entry name" value="ATP-binding cassette, sub-family C (CFTR/MRP), member 9"/>
    <property type="match status" value="1"/>
</dbReference>
<feature type="domain" description="ABC transporter" evidence="13">
    <location>
        <begin position="679"/>
        <end position="929"/>
    </location>
</feature>
<reference evidence="16" key="2">
    <citation type="submission" date="2025-05" db="UniProtKB">
        <authorList>
            <consortium name="Ensembl"/>
        </authorList>
    </citation>
    <scope>IDENTIFICATION</scope>
</reference>
<keyword evidence="4 12" id="KW-0812">Transmembrane</keyword>
<dbReference type="OMA" id="NCITEEL"/>
<evidence type="ECO:0000256" key="8">
    <source>
        <dbReference type="ARBA" id="ARBA00022989"/>
    </source>
</evidence>
<reference evidence="15" key="1">
    <citation type="journal article" date="2015" name="BMC Genomics">
        <title>Genome-wide analysis of the ATP-binding cassette (ABC) transporter gene family in sea lamprey and Japanese lamprey.</title>
        <authorList>
            <person name="Ren J."/>
            <person name="Chung-Davidson Y.W."/>
            <person name="Yeh C.Y."/>
            <person name="Scott C."/>
            <person name="Brown T."/>
            <person name="Li W."/>
        </authorList>
    </citation>
    <scope>NUCLEOTIDE SEQUENCE</scope>
</reference>
<dbReference type="Gene3D" id="3.40.50.300">
    <property type="entry name" value="P-loop containing nucleotide triphosphate hydrolases"/>
    <property type="match status" value="2"/>
</dbReference>
<evidence type="ECO:0000256" key="2">
    <source>
        <dbReference type="ARBA" id="ARBA00009726"/>
    </source>
</evidence>
<feature type="transmembrane region" description="Helical" evidence="12">
    <location>
        <begin position="350"/>
        <end position="367"/>
    </location>
</feature>
<feature type="transmembrane region" description="Helical" evidence="12">
    <location>
        <begin position="105"/>
        <end position="123"/>
    </location>
</feature>
<feature type="domain" description="ABC transmembrane type-1" evidence="14">
    <location>
        <begin position="1010"/>
        <end position="1302"/>
    </location>
</feature>
<proteinExistence type="evidence at transcript level"/>
<feature type="transmembrane region" description="Helical" evidence="12">
    <location>
        <begin position="427"/>
        <end position="446"/>
    </location>
</feature>
<dbReference type="PANTHER" id="PTHR24223">
    <property type="entry name" value="ATP-BINDING CASSETTE SUB-FAMILY C"/>
    <property type="match status" value="1"/>
</dbReference>
<protein>
    <submittedName>
        <fullName evidence="15">ABCC8</fullName>
    </submittedName>
    <submittedName>
        <fullName evidence="16">ATP binding cassette subfamily C member 8</fullName>
    </submittedName>
</protein>
<dbReference type="PROSITE" id="PS50929">
    <property type="entry name" value="ABC_TM1F"/>
    <property type="match status" value="2"/>
</dbReference>
<keyword evidence="8 12" id="KW-1133">Transmembrane helix</keyword>
<dbReference type="PANTHER" id="PTHR24223:SF187">
    <property type="entry name" value="ATP-BINDING CASSETTE SUB-FAMILY C MEMBER 8"/>
    <property type="match status" value="1"/>
</dbReference>
<evidence type="ECO:0000256" key="9">
    <source>
        <dbReference type="ARBA" id="ARBA00023136"/>
    </source>
</evidence>
<feature type="transmembrane region" description="Helical" evidence="12">
    <location>
        <begin position="1250"/>
        <end position="1269"/>
    </location>
</feature>
<dbReference type="InterPro" id="IPR011527">
    <property type="entry name" value="ABC1_TM_dom"/>
</dbReference>
<dbReference type="HOGENOM" id="CLU_000604_27_3_1"/>
<feature type="transmembrane region" description="Helical" evidence="12">
    <location>
        <begin position="135"/>
        <end position="154"/>
    </location>
</feature>
<evidence type="ECO:0000259" key="14">
    <source>
        <dbReference type="PROSITE" id="PS50929"/>
    </source>
</evidence>
<dbReference type="InterPro" id="IPR000388">
    <property type="entry name" value="ABCC8/9"/>
</dbReference>
<evidence type="ECO:0000256" key="6">
    <source>
        <dbReference type="ARBA" id="ARBA00022741"/>
    </source>
</evidence>
<dbReference type="GO" id="GO:0071805">
    <property type="term" value="P:potassium ion transmembrane transport"/>
    <property type="evidence" value="ECO:0007669"/>
    <property type="project" value="UniProtKB-ARBA"/>
</dbReference>
<dbReference type="FunFam" id="1.20.1560.10:FF:000006">
    <property type="entry name" value="ATP-binding cassette, sub-family C (CFTR/MRP), member 9"/>
    <property type="match status" value="1"/>
</dbReference>
<feature type="transmembrane region" description="Helical" evidence="12">
    <location>
        <begin position="1275"/>
        <end position="1295"/>
    </location>
</feature>
<dbReference type="InterPro" id="IPR017871">
    <property type="entry name" value="ABC_transporter-like_CS"/>
</dbReference>
<dbReference type="GO" id="GO:0033198">
    <property type="term" value="P:response to ATP"/>
    <property type="evidence" value="ECO:0007669"/>
    <property type="project" value="UniProtKB-ARBA"/>
</dbReference>
<evidence type="ECO:0000256" key="1">
    <source>
        <dbReference type="ARBA" id="ARBA00004370"/>
    </source>
</evidence>
<feature type="domain" description="ABC transporter" evidence="13">
    <location>
        <begin position="1341"/>
        <end position="1575"/>
    </location>
</feature>
<keyword evidence="5" id="KW-0677">Repeat</keyword>
<dbReference type="PROSITE" id="PS00211">
    <property type="entry name" value="ABC_TRANSPORTER_1"/>
    <property type="match status" value="2"/>
</dbReference>
<dbReference type="GO" id="GO:0016887">
    <property type="term" value="F:ATP hydrolysis activity"/>
    <property type="evidence" value="ECO:0007669"/>
    <property type="project" value="InterPro"/>
</dbReference>
<feature type="transmembrane region" description="Helical" evidence="12">
    <location>
        <begin position="32"/>
        <end position="51"/>
    </location>
</feature>
<dbReference type="CDD" id="cd18591">
    <property type="entry name" value="ABC_6TM_SUR1_D1_like"/>
    <property type="match status" value="1"/>
</dbReference>
<dbReference type="InterPro" id="IPR036640">
    <property type="entry name" value="ABC1_TM_sf"/>
</dbReference>
<dbReference type="Ensembl" id="ENSPMAT00000008970.1">
    <property type="protein sequence ID" value="ENSPMAP00000008931.1"/>
    <property type="gene ID" value="ENSPMAG00000008018.1"/>
</dbReference>
<accession>S4RUP1</accession>
<evidence type="ECO:0000256" key="5">
    <source>
        <dbReference type="ARBA" id="ARBA00022737"/>
    </source>
</evidence>
<evidence type="ECO:0000256" key="3">
    <source>
        <dbReference type="ARBA" id="ARBA00022448"/>
    </source>
</evidence>
<dbReference type="GO" id="GO:0008281">
    <property type="term" value="F:sulfonylurea receptor activity"/>
    <property type="evidence" value="ECO:0007669"/>
    <property type="project" value="InterPro"/>
</dbReference>
<organism evidence="16">
    <name type="scientific">Petromyzon marinus</name>
    <name type="common">Sea lamprey</name>
    <dbReference type="NCBI Taxonomy" id="7757"/>
    <lineage>
        <taxon>Eukaryota</taxon>
        <taxon>Metazoa</taxon>
        <taxon>Chordata</taxon>
        <taxon>Craniata</taxon>
        <taxon>Vertebrata</taxon>
        <taxon>Cyclostomata</taxon>
        <taxon>Hyperoartia</taxon>
        <taxon>Petromyzontiformes</taxon>
        <taxon>Petromyzontidae</taxon>
        <taxon>Petromyzon</taxon>
    </lineage>
</organism>
<evidence type="ECO:0000313" key="15">
    <source>
        <dbReference type="EMBL" id="AKC42150.1"/>
    </source>
</evidence>
<dbReference type="InterPro" id="IPR027417">
    <property type="entry name" value="P-loop_NTPase"/>
</dbReference>
<feature type="transmembrane region" description="Helical" evidence="12">
    <location>
        <begin position="72"/>
        <end position="93"/>
    </location>
</feature>
<evidence type="ECO:0000259" key="13">
    <source>
        <dbReference type="PROSITE" id="PS50893"/>
    </source>
</evidence>
<evidence type="ECO:0000256" key="12">
    <source>
        <dbReference type="SAM" id="Phobius"/>
    </source>
</evidence>